<gene>
    <name evidence="12" type="ORF">CALVIDRAFT_598213</name>
</gene>
<dbReference type="PANTHER" id="PTHR10416:SF0">
    <property type="entry name" value="DNA POLYMERASE DELTA SUBUNIT 2"/>
    <property type="match status" value="1"/>
</dbReference>
<comment type="subcellular location">
    <subcellularLocation>
        <location evidence="1">Nucleus</location>
    </subcellularLocation>
</comment>
<dbReference type="Gene3D" id="2.40.50.430">
    <property type="match status" value="1"/>
</dbReference>
<evidence type="ECO:0000256" key="2">
    <source>
        <dbReference type="ARBA" id="ARBA00006035"/>
    </source>
</evidence>
<evidence type="ECO:0000256" key="5">
    <source>
        <dbReference type="ARBA" id="ARBA00022695"/>
    </source>
</evidence>
<dbReference type="GO" id="GO:0043625">
    <property type="term" value="C:delta DNA polymerase complex"/>
    <property type="evidence" value="ECO:0007669"/>
    <property type="project" value="TreeGrafter"/>
</dbReference>
<evidence type="ECO:0000256" key="6">
    <source>
        <dbReference type="ARBA" id="ARBA00022705"/>
    </source>
</evidence>
<keyword evidence="8" id="KW-0539">Nucleus</keyword>
<evidence type="ECO:0000259" key="10">
    <source>
        <dbReference type="Pfam" id="PF04042"/>
    </source>
</evidence>
<reference evidence="12 13" key="1">
    <citation type="journal article" date="2016" name="Mol. Biol. Evol.">
        <title>Comparative Genomics of Early-Diverging Mushroom-Forming Fungi Provides Insights into the Origins of Lignocellulose Decay Capabilities.</title>
        <authorList>
            <person name="Nagy L.G."/>
            <person name="Riley R."/>
            <person name="Tritt A."/>
            <person name="Adam C."/>
            <person name="Daum C."/>
            <person name="Floudas D."/>
            <person name="Sun H."/>
            <person name="Yadav J.S."/>
            <person name="Pangilinan J."/>
            <person name="Larsson K.H."/>
            <person name="Matsuura K."/>
            <person name="Barry K."/>
            <person name="Labutti K."/>
            <person name="Kuo R."/>
            <person name="Ohm R.A."/>
            <person name="Bhattacharya S.S."/>
            <person name="Shirouzu T."/>
            <person name="Yoshinaga Y."/>
            <person name="Martin F.M."/>
            <person name="Grigoriev I.V."/>
            <person name="Hibbett D.S."/>
        </authorList>
    </citation>
    <scope>NUCLEOTIDE SEQUENCE [LARGE SCALE GENOMIC DNA]</scope>
    <source>
        <strain evidence="12 13">TUFC12733</strain>
    </source>
</reference>
<dbReference type="STRING" id="1330018.A0A167MF53"/>
<dbReference type="PANTHER" id="PTHR10416">
    <property type="entry name" value="DNA POLYMERASE DELTA SUBUNIT 2"/>
    <property type="match status" value="1"/>
</dbReference>
<dbReference type="Gene3D" id="3.60.21.50">
    <property type="match status" value="1"/>
</dbReference>
<dbReference type="EMBL" id="KV417283">
    <property type="protein sequence ID" value="KZO96651.1"/>
    <property type="molecule type" value="Genomic_DNA"/>
</dbReference>
<keyword evidence="4" id="KW-0808">Transferase</keyword>
<feature type="domain" description="DNA polymerase alpha/delta/epsilon subunit B" evidence="10">
    <location>
        <begin position="200"/>
        <end position="414"/>
    </location>
</feature>
<evidence type="ECO:0000256" key="3">
    <source>
        <dbReference type="ARBA" id="ARBA00012417"/>
    </source>
</evidence>
<feature type="domain" description="DNA polymerase delta subunit OB-fold" evidence="11">
    <location>
        <begin position="40"/>
        <end position="172"/>
    </location>
</feature>
<keyword evidence="6" id="KW-0235">DNA replication</keyword>
<dbReference type="GO" id="GO:0003677">
    <property type="term" value="F:DNA binding"/>
    <property type="evidence" value="ECO:0007669"/>
    <property type="project" value="InterPro"/>
</dbReference>
<evidence type="ECO:0000256" key="8">
    <source>
        <dbReference type="ARBA" id="ARBA00023242"/>
    </source>
</evidence>
<evidence type="ECO:0000313" key="13">
    <source>
        <dbReference type="Proteomes" id="UP000076738"/>
    </source>
</evidence>
<name>A0A167MF53_CALVF</name>
<keyword evidence="13" id="KW-1185">Reference proteome</keyword>
<dbReference type="Pfam" id="PF18018">
    <property type="entry name" value="DNA_pol_D_N"/>
    <property type="match status" value="1"/>
</dbReference>
<accession>A0A167MF53</accession>
<dbReference type="GO" id="GO:0003887">
    <property type="term" value="F:DNA-directed DNA polymerase activity"/>
    <property type="evidence" value="ECO:0007669"/>
    <property type="project" value="UniProtKB-KW"/>
</dbReference>
<sequence length="466" mass="51328">MLEQLPLPSHPRTRPSLPVHESDLKTAFDLGPNAKSYKQQYANIYFIRLAKLRKAVEERAKAKWSNVDGSPKYVKRVLDVQKGELCYIIGTVYMDMPLKPNVLEDISKDHWIAAPPPRPKIYSSDDSAMLEDESGRIRMVGERLQRARPVTGVIMGALGAETAKGDFEVVDVCWAGMPPQPSREGEEMDVDGAERKGEWVALASGLDIGGSAAPSDMRTELLVELLTSELGGSEDQGETARITRLILAGNSLTPPIRQEEIIKKRYGYDSSSYSPAPTISLAAHLLDLSRAMPVHLLPGASDPAGATLPQQALPKAMFGDVKKASGFSCETNPCWIPLEGCLMLGAGGQTIDDIFRYVESDDRLEMTRNTLLWRHLAPTAPDTLWCYPFSDRDPFIISTTPHVYFVGNQPEFATSIARGADGQQTRIILLPRFSQTGEVALVHTGTLEVRKLTIELGGWEGLEKRE</sequence>
<dbReference type="InterPro" id="IPR040663">
    <property type="entry name" value="DNA_pol_D_N"/>
</dbReference>
<comment type="similarity">
    <text evidence="2">Belongs to the DNA polymerase delta/II small subunit family.</text>
</comment>
<comment type="catalytic activity">
    <reaction evidence="9">
        <text>DNA(n) + a 2'-deoxyribonucleoside 5'-triphosphate = DNA(n+1) + diphosphate</text>
        <dbReference type="Rhea" id="RHEA:22508"/>
        <dbReference type="Rhea" id="RHEA-COMP:17339"/>
        <dbReference type="Rhea" id="RHEA-COMP:17340"/>
        <dbReference type="ChEBI" id="CHEBI:33019"/>
        <dbReference type="ChEBI" id="CHEBI:61560"/>
        <dbReference type="ChEBI" id="CHEBI:173112"/>
        <dbReference type="EC" id="2.7.7.7"/>
    </reaction>
</comment>
<proteinExistence type="inferred from homology"/>
<dbReference type="OrthoDB" id="3763at2759"/>
<dbReference type="Proteomes" id="UP000076738">
    <property type="component" value="Unassembled WGS sequence"/>
</dbReference>
<evidence type="ECO:0000259" key="11">
    <source>
        <dbReference type="Pfam" id="PF18018"/>
    </source>
</evidence>
<evidence type="ECO:0000256" key="7">
    <source>
        <dbReference type="ARBA" id="ARBA00022932"/>
    </source>
</evidence>
<evidence type="ECO:0000256" key="4">
    <source>
        <dbReference type="ARBA" id="ARBA00022679"/>
    </source>
</evidence>
<dbReference type="Pfam" id="PF04042">
    <property type="entry name" value="DNA_pol_E_B"/>
    <property type="match status" value="1"/>
</dbReference>
<dbReference type="EC" id="2.7.7.7" evidence="3"/>
<dbReference type="GO" id="GO:0006281">
    <property type="term" value="P:DNA repair"/>
    <property type="evidence" value="ECO:0007669"/>
    <property type="project" value="UniProtKB-ARBA"/>
</dbReference>
<evidence type="ECO:0000256" key="1">
    <source>
        <dbReference type="ARBA" id="ARBA00004123"/>
    </source>
</evidence>
<keyword evidence="7" id="KW-0239">DNA-directed DNA polymerase</keyword>
<organism evidence="12 13">
    <name type="scientific">Calocera viscosa (strain TUFC12733)</name>
    <dbReference type="NCBI Taxonomy" id="1330018"/>
    <lineage>
        <taxon>Eukaryota</taxon>
        <taxon>Fungi</taxon>
        <taxon>Dikarya</taxon>
        <taxon>Basidiomycota</taxon>
        <taxon>Agaricomycotina</taxon>
        <taxon>Dacrymycetes</taxon>
        <taxon>Dacrymycetales</taxon>
        <taxon>Dacrymycetaceae</taxon>
        <taxon>Calocera</taxon>
    </lineage>
</organism>
<dbReference type="AlphaFoldDB" id="A0A167MF53"/>
<protein>
    <recommendedName>
        <fullName evidence="3">DNA-directed DNA polymerase</fullName>
        <ecNumber evidence="3">2.7.7.7</ecNumber>
    </recommendedName>
</protein>
<dbReference type="GO" id="GO:0006273">
    <property type="term" value="P:lagging strand elongation"/>
    <property type="evidence" value="ECO:0007669"/>
    <property type="project" value="UniProtKB-ARBA"/>
</dbReference>
<keyword evidence="5" id="KW-0548">Nucleotidyltransferase</keyword>
<dbReference type="InterPro" id="IPR007185">
    <property type="entry name" value="DNA_pol_a/d/e_bsu"/>
</dbReference>
<evidence type="ECO:0000313" key="12">
    <source>
        <dbReference type="EMBL" id="KZO96651.1"/>
    </source>
</evidence>
<dbReference type="InterPro" id="IPR024826">
    <property type="entry name" value="DNA_pol_delta/II_ssu"/>
</dbReference>
<dbReference type="FunFam" id="2.40.50.430:FF:000002">
    <property type="entry name" value="DNA polymerase delta subunit"/>
    <property type="match status" value="1"/>
</dbReference>
<evidence type="ECO:0000256" key="9">
    <source>
        <dbReference type="ARBA" id="ARBA00049244"/>
    </source>
</evidence>